<dbReference type="Proteomes" id="UP000549457">
    <property type="component" value="Unassembled WGS sequence"/>
</dbReference>
<evidence type="ECO:0000256" key="2">
    <source>
        <dbReference type="SAM" id="Phobius"/>
    </source>
</evidence>
<sequence>MSSSTHDRSPAGRLRRALHTLGPAMARVAAREGVRAGLGAMVGLAIASLLFAPRADLHLALAMIPPFGASAVLVFAVPNSPLAQPWSALVGNTLSAIVSIAVVKLVPAMVIAVPLATGCSILAMVLTRSLHPPGGAVALTVALNPAEITEVGFRFALAPVALGTLILVLVSVLYTRATGRKYPFRQPDEPSPQGTADKPAMERLGLSEAELRELLTEFRQSTNLGVEDLARLLAGAELRLAGHHLEGLTCADIMSRDLVTVAPEATRAEVSAIFAAHGFTSLPVVTPTGSYVGTIFQIHLIRDPDAETATALMARDLPTVTPDLPAAALLPLLAEGKVDAVPVLEGETIVGITTRTDLVAAMARRLAGMPGPV</sequence>
<keyword evidence="1" id="KW-0129">CBS domain</keyword>
<feature type="domain" description="CBS" evidence="3">
    <location>
        <begin position="254"/>
        <end position="310"/>
    </location>
</feature>
<dbReference type="Gene3D" id="3.10.580.10">
    <property type="entry name" value="CBS-domain"/>
    <property type="match status" value="2"/>
</dbReference>
<keyword evidence="2" id="KW-0472">Membrane</keyword>
<accession>A0A840SRT8</accession>
<dbReference type="SUPFAM" id="SSF54631">
    <property type="entry name" value="CBS-domain pair"/>
    <property type="match status" value="1"/>
</dbReference>
<dbReference type="InterPro" id="IPR058581">
    <property type="entry name" value="TM_HPP"/>
</dbReference>
<dbReference type="SMART" id="SM00116">
    <property type="entry name" value="CBS"/>
    <property type="match status" value="2"/>
</dbReference>
<dbReference type="PANTHER" id="PTHR33741:SF5">
    <property type="entry name" value="TRANSMEMBRANE PROTEIN DDB_G0269096-RELATED"/>
    <property type="match status" value="1"/>
</dbReference>
<proteinExistence type="predicted"/>
<dbReference type="Pfam" id="PF04982">
    <property type="entry name" value="TM_HPP"/>
    <property type="match status" value="1"/>
</dbReference>
<dbReference type="AlphaFoldDB" id="A0A840SRT8"/>
<evidence type="ECO:0000313" key="5">
    <source>
        <dbReference type="Proteomes" id="UP000549457"/>
    </source>
</evidence>
<dbReference type="InterPro" id="IPR046342">
    <property type="entry name" value="CBS_dom_sf"/>
</dbReference>
<dbReference type="Pfam" id="PF00571">
    <property type="entry name" value="CBS"/>
    <property type="match status" value="2"/>
</dbReference>
<organism evidence="4 5">
    <name type="scientific">Amaricoccus macauensis</name>
    <dbReference type="NCBI Taxonomy" id="57001"/>
    <lineage>
        <taxon>Bacteria</taxon>
        <taxon>Pseudomonadati</taxon>
        <taxon>Pseudomonadota</taxon>
        <taxon>Alphaproteobacteria</taxon>
        <taxon>Rhodobacterales</taxon>
        <taxon>Paracoccaceae</taxon>
        <taxon>Amaricoccus</taxon>
    </lineage>
</organism>
<evidence type="ECO:0000313" key="4">
    <source>
        <dbReference type="EMBL" id="MBB5222556.1"/>
    </source>
</evidence>
<comment type="caution">
    <text evidence="4">The sequence shown here is derived from an EMBL/GenBank/DDBJ whole genome shotgun (WGS) entry which is preliminary data.</text>
</comment>
<feature type="transmembrane region" description="Helical" evidence="2">
    <location>
        <begin position="59"/>
        <end position="77"/>
    </location>
</feature>
<dbReference type="InterPro" id="IPR007065">
    <property type="entry name" value="HPP"/>
</dbReference>
<dbReference type="EMBL" id="JACHFM010000002">
    <property type="protein sequence ID" value="MBB5222556.1"/>
    <property type="molecule type" value="Genomic_DNA"/>
</dbReference>
<gene>
    <name evidence="4" type="ORF">HNP73_002492</name>
</gene>
<dbReference type="RefSeq" id="WP_184149555.1">
    <property type="nucleotide sequence ID" value="NZ_JACHFM010000002.1"/>
</dbReference>
<dbReference type="PROSITE" id="PS51371">
    <property type="entry name" value="CBS"/>
    <property type="match status" value="2"/>
</dbReference>
<reference evidence="4 5" key="1">
    <citation type="submission" date="2020-08" db="EMBL/GenBank/DDBJ databases">
        <title>Genomic Encyclopedia of Type Strains, Phase IV (KMG-IV): sequencing the most valuable type-strain genomes for metagenomic binning, comparative biology and taxonomic classification.</title>
        <authorList>
            <person name="Goeker M."/>
        </authorList>
    </citation>
    <scope>NUCLEOTIDE SEQUENCE [LARGE SCALE GENOMIC DNA]</scope>
    <source>
        <strain evidence="4 5">DSM 101730</strain>
    </source>
</reference>
<feature type="domain" description="CBS" evidence="3">
    <location>
        <begin position="313"/>
        <end position="368"/>
    </location>
</feature>
<keyword evidence="2" id="KW-0812">Transmembrane</keyword>
<name>A0A840SRT8_9RHOB</name>
<dbReference type="PANTHER" id="PTHR33741">
    <property type="entry name" value="TRANSMEMBRANE PROTEIN DDB_G0269096-RELATED"/>
    <property type="match status" value="1"/>
</dbReference>
<keyword evidence="5" id="KW-1185">Reference proteome</keyword>
<evidence type="ECO:0000259" key="3">
    <source>
        <dbReference type="PROSITE" id="PS51371"/>
    </source>
</evidence>
<feature type="transmembrane region" description="Helical" evidence="2">
    <location>
        <begin position="33"/>
        <end position="52"/>
    </location>
</feature>
<protein>
    <submittedName>
        <fullName evidence="4">CBS domain-containing membrane protein</fullName>
    </submittedName>
</protein>
<dbReference type="InterPro" id="IPR000644">
    <property type="entry name" value="CBS_dom"/>
</dbReference>
<feature type="transmembrane region" description="Helical" evidence="2">
    <location>
        <begin position="151"/>
        <end position="175"/>
    </location>
</feature>
<keyword evidence="2" id="KW-1133">Transmembrane helix</keyword>
<evidence type="ECO:0000256" key="1">
    <source>
        <dbReference type="PROSITE-ProRule" id="PRU00703"/>
    </source>
</evidence>